<dbReference type="GeneID" id="103254953"/>
<feature type="disulfide bond" evidence="16">
    <location>
        <begin position="104"/>
        <end position="120"/>
    </location>
</feature>
<feature type="disulfide bond" evidence="16">
    <location>
        <begin position="543"/>
        <end position="588"/>
    </location>
</feature>
<keyword evidence="3" id="KW-0964">Secreted</keyword>
<feature type="disulfide bond" evidence="16">
    <location>
        <begin position="490"/>
        <end position="506"/>
    </location>
</feature>
<keyword evidence="8" id="KW-0677">Repeat</keyword>
<gene>
    <name evidence="21" type="primary">ALB</name>
</gene>
<dbReference type="PROSITE" id="PS00212">
    <property type="entry name" value="ALBUMIN_1"/>
    <property type="match status" value="2"/>
</dbReference>
<dbReference type="PIRSF" id="PIRSF002520">
    <property type="entry name" value="Serum_albumin_subgroup"/>
    <property type="match status" value="1"/>
</dbReference>
<evidence type="ECO:0000256" key="3">
    <source>
        <dbReference type="ARBA" id="ARBA00022525"/>
    </source>
</evidence>
<feature type="binding site" evidence="17">
    <location>
        <position position="269"/>
    </location>
    <ligand>
        <name>(4Z,15Z)-bilirubin IXalpha</name>
        <dbReference type="ChEBI" id="CHEBI:57977"/>
    </ligand>
</feature>
<dbReference type="FunFam" id="1.10.246.10:FF:000002">
    <property type="entry name" value="Serum albumin"/>
    <property type="match status" value="2"/>
</dbReference>
<evidence type="ECO:0000256" key="12">
    <source>
        <dbReference type="ARBA" id="ARBA00023121"/>
    </source>
</evidence>
<keyword evidence="11 15" id="KW-0186">Copper</keyword>
<feature type="binding site" evidence="15">
    <location>
        <position position="32"/>
    </location>
    <ligand>
        <name>Cu cation</name>
        <dbReference type="ChEBI" id="CHEBI:23378"/>
    </ligand>
</feature>
<feature type="disulfide bond" evidence="16">
    <location>
        <begin position="307"/>
        <end position="318"/>
    </location>
</feature>
<feature type="binding site" evidence="15">
    <location>
        <position position="273"/>
    </location>
    <ligand>
        <name>Zn(2+)</name>
        <dbReference type="ChEBI" id="CHEBI:29105"/>
    </ligand>
</feature>
<evidence type="ECO:0000256" key="4">
    <source>
        <dbReference type="ARBA" id="ARBA00022553"/>
    </source>
</evidence>
<keyword evidence="20" id="KW-1185">Reference proteome</keyword>
<keyword evidence="12" id="KW-0446">Lipid-binding</keyword>
<dbReference type="Pfam" id="PF00273">
    <property type="entry name" value="Serum_albumin"/>
    <property type="match status" value="3"/>
</dbReference>
<dbReference type="PRINTS" id="PR00802">
    <property type="entry name" value="SERUMALBUMIN"/>
</dbReference>
<feature type="disulfide bond" evidence="16">
    <location>
        <begin position="82"/>
        <end position="91"/>
    </location>
</feature>
<feature type="binding site" evidence="15">
    <location>
        <position position="276"/>
    </location>
    <ligand>
        <name>Ca(2+)</name>
        <dbReference type="ChEBI" id="CHEBI:29108"/>
        <label>1</label>
    </ligand>
</feature>
<dbReference type="Proteomes" id="UP000189704">
    <property type="component" value="Unplaced"/>
</dbReference>
<keyword evidence="2" id="KW-0488">Methylation</keyword>
<feature type="disulfide bond" evidence="16">
    <location>
        <begin position="587"/>
        <end position="596"/>
    </location>
</feature>
<dbReference type="SMART" id="SM00103">
    <property type="entry name" value="ALBUMIN"/>
    <property type="match status" value="3"/>
</dbReference>
<feature type="domain" description="Albumin" evidence="19">
    <location>
        <begin position="409"/>
        <end position="606"/>
    </location>
</feature>
<dbReference type="PANTHER" id="PTHR11385:SF15">
    <property type="entry name" value="ALBUMIN"/>
    <property type="match status" value="1"/>
</dbReference>
<dbReference type="FunFam" id="1.10.246.10:FF:000003">
    <property type="entry name" value="Serum albumin"/>
    <property type="match status" value="1"/>
</dbReference>
<feature type="binding site" evidence="15">
    <location>
        <position position="288"/>
    </location>
    <ligand>
        <name>Ca(2+)</name>
        <dbReference type="ChEBI" id="CHEBI:29108"/>
        <label>1</label>
    </ligand>
</feature>
<evidence type="ECO:0000256" key="1">
    <source>
        <dbReference type="ARBA" id="ARBA00004613"/>
    </source>
</evidence>
<dbReference type="GO" id="GO:0072562">
    <property type="term" value="C:blood microparticle"/>
    <property type="evidence" value="ECO:0007669"/>
    <property type="project" value="TreeGrafter"/>
</dbReference>
<dbReference type="InterPro" id="IPR020857">
    <property type="entry name" value="Serum_albumin_CS"/>
</dbReference>
<dbReference type="OrthoDB" id="9875082at2759"/>
<dbReference type="CTD" id="213"/>
<feature type="site" description="Aspirin-acetylated lysine" evidence="18">
    <location>
        <position position="228"/>
    </location>
</feature>
<dbReference type="PROSITE" id="PS51438">
    <property type="entry name" value="ALBUMIN_2"/>
    <property type="match status" value="3"/>
</dbReference>
<evidence type="ECO:0000256" key="8">
    <source>
        <dbReference type="ARBA" id="ARBA00022737"/>
    </source>
</evidence>
<dbReference type="FunFam" id="1.10.246.10:FF:000005">
    <property type="entry name" value="Serum albumin"/>
    <property type="match status" value="1"/>
</dbReference>
<dbReference type="RefSeq" id="XP_021565587.1">
    <property type="nucleotide sequence ID" value="XM_021709912.1"/>
</dbReference>
<feature type="disulfide bond" evidence="16">
    <location>
        <begin position="389"/>
        <end position="398"/>
    </location>
</feature>
<evidence type="ECO:0000259" key="19">
    <source>
        <dbReference type="PROSITE" id="PS51438"/>
    </source>
</evidence>
<dbReference type="GO" id="GO:0008289">
    <property type="term" value="F:lipid binding"/>
    <property type="evidence" value="ECO:0007669"/>
    <property type="project" value="UniProtKB-KW"/>
</dbReference>
<organism evidence="20 21">
    <name type="scientific">Carlito syrichta</name>
    <name type="common">Philippine tarsier</name>
    <name type="synonym">Tarsius syrichta</name>
    <dbReference type="NCBI Taxonomy" id="1868482"/>
    <lineage>
        <taxon>Eukaryota</taxon>
        <taxon>Metazoa</taxon>
        <taxon>Chordata</taxon>
        <taxon>Craniata</taxon>
        <taxon>Vertebrata</taxon>
        <taxon>Euteleostomi</taxon>
        <taxon>Mammalia</taxon>
        <taxon>Eutheria</taxon>
        <taxon>Euarchontoglires</taxon>
        <taxon>Primates</taxon>
        <taxon>Haplorrhini</taxon>
        <taxon>Tarsiiformes</taxon>
        <taxon>Tarsiidae</taxon>
        <taxon>Carlito</taxon>
    </lineage>
</organism>
<evidence type="ECO:0000256" key="9">
    <source>
        <dbReference type="ARBA" id="ARBA00022833"/>
    </source>
</evidence>
<evidence type="ECO:0000256" key="6">
    <source>
        <dbReference type="ARBA" id="ARBA00022723"/>
    </source>
</evidence>
<evidence type="ECO:0000313" key="21">
    <source>
        <dbReference type="RefSeq" id="XP_021565587.1"/>
    </source>
</evidence>
<evidence type="ECO:0000256" key="14">
    <source>
        <dbReference type="ARBA" id="ARBA00039343"/>
    </source>
</evidence>
<evidence type="ECO:0000256" key="2">
    <source>
        <dbReference type="ARBA" id="ARBA00022481"/>
    </source>
</evidence>
<dbReference type="InterPro" id="IPR014760">
    <property type="entry name" value="Serum_albumin_N"/>
</dbReference>
<feature type="domain" description="Albumin" evidence="19">
    <location>
        <begin position="216"/>
        <end position="408"/>
    </location>
</feature>
<feature type="disulfide bond" evidence="16">
    <location>
        <begin position="345"/>
        <end position="390"/>
    </location>
</feature>
<dbReference type="InterPro" id="IPR020858">
    <property type="entry name" value="Serum_albumin-like"/>
</dbReference>
<dbReference type="InterPro" id="IPR000264">
    <property type="entry name" value="ALB/AFP/VDB"/>
</dbReference>
<keyword evidence="7" id="KW-0732">Signal</keyword>
<dbReference type="CDD" id="cd00015">
    <property type="entry name" value="ALBUMIN"/>
    <property type="match status" value="3"/>
</dbReference>
<dbReference type="FunFam" id="1.10.246.10:FF:000001">
    <property type="entry name" value="Serum albumin"/>
    <property type="match status" value="2"/>
</dbReference>
<evidence type="ECO:0000313" key="20">
    <source>
        <dbReference type="Proteomes" id="UP000189704"/>
    </source>
</evidence>
<feature type="binding site" evidence="15">
    <location>
        <position position="278"/>
    </location>
    <ligand>
        <name>Zn(2+)</name>
        <dbReference type="ChEBI" id="CHEBI:29105"/>
    </ligand>
</feature>
<accession>A0A3Q0DSV4</accession>
<proteinExistence type="predicted"/>
<evidence type="ECO:0000256" key="7">
    <source>
        <dbReference type="ARBA" id="ARBA00022729"/>
    </source>
</evidence>
<dbReference type="KEGG" id="csyr:103254953"/>
<feature type="binding site" evidence="15">
    <location>
        <position position="284"/>
    </location>
    <ligand>
        <name>Ca(2+)</name>
        <dbReference type="ChEBI" id="CHEBI:29108"/>
        <label>1</label>
    </ligand>
</feature>
<keyword evidence="10 15" id="KW-0106">Calcium</keyword>
<feature type="binding site" evidence="15">
    <location>
        <position position="278"/>
    </location>
    <ligand>
        <name>Ca(2+)</name>
        <dbReference type="ChEBI" id="CHEBI:29108"/>
        <label>1</label>
    </ligand>
</feature>
<protein>
    <recommendedName>
        <fullName evidence="14">Albumin</fullName>
    </recommendedName>
</protein>
<feature type="binding site" evidence="15">
    <location>
        <position position="96"/>
    </location>
    <ligand>
        <name>Zn(2+)</name>
        <dbReference type="ChEBI" id="CHEBI:29105"/>
    </ligand>
</feature>
<feature type="binding site" evidence="15">
    <location>
        <position position="281"/>
    </location>
    <ligand>
        <name>Ca(2+)</name>
        <dbReference type="ChEBI" id="CHEBI:29108"/>
        <label>1</label>
    </ligand>
</feature>
<feature type="disulfide bond" evidence="16">
    <location>
        <begin position="229"/>
        <end position="275"/>
    </location>
</feature>
<keyword evidence="13 16" id="KW-1015">Disulfide bond</keyword>
<keyword evidence="4" id="KW-0597">Phosphoprotein</keyword>
<evidence type="ECO:0000256" key="11">
    <source>
        <dbReference type="ARBA" id="ARBA00023008"/>
    </source>
</evidence>
<evidence type="ECO:0000256" key="10">
    <source>
        <dbReference type="ARBA" id="ARBA00022837"/>
    </source>
</evidence>
<dbReference type="GO" id="GO:0005737">
    <property type="term" value="C:cytoplasm"/>
    <property type="evidence" value="ECO:0007669"/>
    <property type="project" value="TreeGrafter"/>
</dbReference>
<evidence type="ECO:0000256" key="17">
    <source>
        <dbReference type="PIRSR" id="PIRSR002520-3"/>
    </source>
</evidence>
<sequence>MSSPAFGVIGILDFGHSNSSAHSRGLFRRDAHKSEIAHRYKDLGETDFKYLVLITFSQYLQKCPFQEHVKLMNEVIEFAKTCVADESAENCDKSLHTLFGDKLCTVASLREVYGEMADCCAKQEPERNECFLEHKDDNPNLPSLIRPEADVMCTAFQENADMFLGNYLYEVARRHPYFYAPELLYYGQKYKAVFTECCQAADKAACLFPKLDALKEKGMASSANQRFKCASLQKFGERAFKAWAVARMSQKFPKADFAEVTKLVTDFTKVHKECCHGDLLECADDRADLAKYMCENQDSVSSKLKECCDKPLLEKSHCLSEVENDDMPANLPALTTDFVEDKEVCKNYAEAKDVFLGTFLYEYARRQPDYSVSLLLRLAKTYEATLEKCCATADPPTCYAKVFDEMQPLVNEPKNLVKQNCELFEQLGEYNFQNALLVRYTKKVPQVSTPTLVEVSRNLGRVGTKCCKLSETQRMSCAEDYLAVVLNRLCVMHEKTPVSDRVTKCCTESLVNRRPCFSALQVDETYVPKEFNAETFTFHADMCTLPDKEKQLKKQSALVELVKHKPKATEEQLKDVMGDFTVFVDKCCKAENKEACFAEEGPKLVAKSQAALA</sequence>
<feature type="disulfide bond" evidence="16">
    <location>
        <begin position="421"/>
        <end position="467"/>
    </location>
</feature>
<feature type="disulfide bond" evidence="16">
    <location>
        <begin position="119"/>
        <end position="130"/>
    </location>
</feature>
<feature type="disulfide bond" evidence="16">
    <location>
        <begin position="505"/>
        <end position="516"/>
    </location>
</feature>
<keyword evidence="9 15" id="KW-0862">Zinc</keyword>
<dbReference type="PANTHER" id="PTHR11385">
    <property type="entry name" value="SERUM ALBUMIN-RELATED"/>
    <property type="match status" value="1"/>
</dbReference>
<evidence type="ECO:0000256" key="18">
    <source>
        <dbReference type="PIRSR" id="PIRSR002520-4"/>
    </source>
</evidence>
<evidence type="ECO:0000256" key="15">
    <source>
        <dbReference type="PIRSR" id="PIRSR002520-1"/>
    </source>
</evidence>
<name>A0A3Q0DSV4_CARSF</name>
<feature type="binding site" evidence="15">
    <location>
        <position position="35"/>
    </location>
    <ligand>
        <name>Ca(2+)</name>
        <dbReference type="ChEBI" id="CHEBI:29108"/>
        <label>1</label>
    </ligand>
</feature>
<comment type="subcellular location">
    <subcellularLocation>
        <location evidence="1">Secreted</location>
    </subcellularLocation>
</comment>
<feature type="disulfide bond" evidence="16">
    <location>
        <begin position="197"/>
        <end position="206"/>
    </location>
</feature>
<feature type="disulfide bond" evidence="16">
    <location>
        <begin position="153"/>
        <end position="198"/>
    </location>
</feature>
<feature type="binding site" evidence="15">
    <location>
        <position position="42"/>
    </location>
    <ligand>
        <name>Ca(2+)</name>
        <dbReference type="ChEBI" id="CHEBI:29108"/>
        <label>1</label>
    </ligand>
</feature>
<keyword evidence="5" id="KW-0165">Cleavage on pair of basic residues</keyword>
<feature type="disulfide bond" evidence="16">
    <location>
        <begin position="294"/>
        <end position="308"/>
    </location>
</feature>
<evidence type="ECO:0000256" key="5">
    <source>
        <dbReference type="ARBA" id="ARBA00022685"/>
    </source>
</evidence>
<feature type="domain" description="Albumin" evidence="19">
    <location>
        <begin position="24"/>
        <end position="215"/>
    </location>
</feature>
<dbReference type="Gene3D" id="1.10.246.10">
    <property type="match status" value="6"/>
</dbReference>
<reference evidence="21" key="1">
    <citation type="submission" date="2025-08" db="UniProtKB">
        <authorList>
            <consortium name="RefSeq"/>
        </authorList>
    </citation>
    <scope>IDENTIFICATION</scope>
</reference>
<feature type="disulfide bond" evidence="16">
    <location>
        <begin position="274"/>
        <end position="282"/>
    </location>
</feature>
<dbReference type="AlphaFoldDB" id="A0A3Q0DSV4"/>
<evidence type="ECO:0000256" key="13">
    <source>
        <dbReference type="ARBA" id="ARBA00023157"/>
    </source>
</evidence>
<dbReference type="InterPro" id="IPR021177">
    <property type="entry name" value="Serum_albumin/AFP/Afamin"/>
</dbReference>
<dbReference type="SUPFAM" id="SSF48552">
    <property type="entry name" value="Serum albumin-like"/>
    <property type="match status" value="3"/>
</dbReference>
<dbReference type="STRING" id="1868482.ENSTSYP00000030732"/>
<evidence type="ECO:0000256" key="16">
    <source>
        <dbReference type="PIRSR" id="PIRSR002520-2"/>
    </source>
</evidence>
<dbReference type="GO" id="GO:0046872">
    <property type="term" value="F:metal ion binding"/>
    <property type="evidence" value="ECO:0007669"/>
    <property type="project" value="UniProtKB-KW"/>
</dbReference>
<dbReference type="GO" id="GO:1903981">
    <property type="term" value="F:enterobactin binding"/>
    <property type="evidence" value="ECO:0007669"/>
    <property type="project" value="TreeGrafter"/>
</dbReference>
<dbReference type="PRINTS" id="PR00803">
    <property type="entry name" value="AFETOPROTEIN"/>
</dbReference>
<feature type="disulfide bond" evidence="16">
    <location>
        <begin position="466"/>
        <end position="477"/>
    </location>
</feature>
<keyword evidence="6 15" id="KW-0479">Metal-binding</keyword>